<accession>A0AAD3XPG4</accession>
<evidence type="ECO:0000313" key="2">
    <source>
        <dbReference type="Proteomes" id="UP001279734"/>
    </source>
</evidence>
<evidence type="ECO:0000313" key="1">
    <source>
        <dbReference type="EMBL" id="GMH12163.1"/>
    </source>
</evidence>
<dbReference type="Proteomes" id="UP001279734">
    <property type="component" value="Unassembled WGS sequence"/>
</dbReference>
<keyword evidence="2" id="KW-1185">Reference proteome</keyword>
<reference evidence="1" key="1">
    <citation type="submission" date="2023-05" db="EMBL/GenBank/DDBJ databases">
        <title>Nepenthes gracilis genome sequencing.</title>
        <authorList>
            <person name="Fukushima K."/>
        </authorList>
    </citation>
    <scope>NUCLEOTIDE SEQUENCE</scope>
    <source>
        <strain evidence="1">SING2019-196</strain>
    </source>
</reference>
<organism evidence="1 2">
    <name type="scientific">Nepenthes gracilis</name>
    <name type="common">Slender pitcher plant</name>
    <dbReference type="NCBI Taxonomy" id="150966"/>
    <lineage>
        <taxon>Eukaryota</taxon>
        <taxon>Viridiplantae</taxon>
        <taxon>Streptophyta</taxon>
        <taxon>Embryophyta</taxon>
        <taxon>Tracheophyta</taxon>
        <taxon>Spermatophyta</taxon>
        <taxon>Magnoliopsida</taxon>
        <taxon>eudicotyledons</taxon>
        <taxon>Gunneridae</taxon>
        <taxon>Pentapetalae</taxon>
        <taxon>Caryophyllales</taxon>
        <taxon>Nepenthaceae</taxon>
        <taxon>Nepenthes</taxon>
    </lineage>
</organism>
<proteinExistence type="predicted"/>
<protein>
    <submittedName>
        <fullName evidence="1">Uncharacterized protein</fullName>
    </submittedName>
</protein>
<sequence length="141" mass="15461">MISSVDSVKLEVSSPPFSSSHNCWPSSLHVGNAYSVTLVKYVPYIVASNGRFRSKNGGLSIFLTPILYGVKLQIHCSHSTWQLPSLVAVILGNTVPGSWQECSMYVWSDPEAARREPAVSKDNGLPFPVGLALRWVKWASL</sequence>
<dbReference type="EMBL" id="BSYO01000011">
    <property type="protein sequence ID" value="GMH12163.1"/>
    <property type="molecule type" value="Genomic_DNA"/>
</dbReference>
<gene>
    <name evidence="1" type="ORF">Nepgr_014004</name>
</gene>
<comment type="caution">
    <text evidence="1">The sequence shown here is derived from an EMBL/GenBank/DDBJ whole genome shotgun (WGS) entry which is preliminary data.</text>
</comment>
<name>A0AAD3XPG4_NEPGR</name>
<dbReference type="AlphaFoldDB" id="A0AAD3XPG4"/>